<feature type="signal peptide" evidence="8">
    <location>
        <begin position="1"/>
        <end position="16"/>
    </location>
</feature>
<dbReference type="Pfam" id="PF03349">
    <property type="entry name" value="Toluene_X"/>
    <property type="match status" value="1"/>
</dbReference>
<evidence type="ECO:0000256" key="4">
    <source>
        <dbReference type="ARBA" id="ARBA00022692"/>
    </source>
</evidence>
<evidence type="ECO:0000256" key="3">
    <source>
        <dbReference type="ARBA" id="ARBA00022452"/>
    </source>
</evidence>
<dbReference type="PANTHER" id="PTHR35093">
    <property type="entry name" value="OUTER MEMBRANE PROTEIN NMB0088-RELATED"/>
    <property type="match status" value="1"/>
</dbReference>
<keyword evidence="7" id="KW-0998">Cell outer membrane</keyword>
<name>A0A2D3WBE6_9BACT</name>
<accession>A0A2D3WBE6</accession>
<organism evidence="9 10">
    <name type="scientific">Sulfuricurvum kujiense</name>
    <dbReference type="NCBI Taxonomy" id="148813"/>
    <lineage>
        <taxon>Bacteria</taxon>
        <taxon>Pseudomonadati</taxon>
        <taxon>Campylobacterota</taxon>
        <taxon>Epsilonproteobacteria</taxon>
        <taxon>Campylobacterales</taxon>
        <taxon>Sulfurimonadaceae</taxon>
        <taxon>Sulfuricurvum</taxon>
    </lineage>
</organism>
<protein>
    <submittedName>
        <fullName evidence="9">Aromatic hydrocarbon degradation protein</fullName>
    </submittedName>
</protein>
<keyword evidence="3" id="KW-1134">Transmembrane beta strand</keyword>
<reference evidence="9 10" key="1">
    <citation type="journal article" date="2017" name="Front. Microbiol.">
        <title>Comparative Genomic Analysis of the Class Epsilonproteobacteria and Proposed Reclassification to Epsilonbacteraeota (phyl. nov.).</title>
        <authorList>
            <person name="Waite D.W."/>
            <person name="Vanwonterghem I."/>
            <person name="Rinke C."/>
            <person name="Parks D.H."/>
            <person name="Zhang Y."/>
            <person name="Takai K."/>
            <person name="Sievert S.M."/>
            <person name="Simon J."/>
            <person name="Campbell B.J."/>
            <person name="Hanson T.E."/>
            <person name="Woyke T."/>
            <person name="Klotz M.G."/>
            <person name="Hugenholtz P."/>
        </authorList>
    </citation>
    <scope>NUCLEOTIDE SEQUENCE [LARGE SCALE GENOMIC DNA]</scope>
    <source>
        <strain evidence="9">UBA12443</strain>
    </source>
</reference>
<evidence type="ECO:0000256" key="1">
    <source>
        <dbReference type="ARBA" id="ARBA00004571"/>
    </source>
</evidence>
<keyword evidence="5 8" id="KW-0732">Signal</keyword>
<sequence length="399" mass="42948">MRYIILLSAVAAAAMAGGYKIPESSINGTALSAAYVANAHGADAAYYNPAAMIYNEDANLLEVDATYIGLSKIHYQPTSGTSIDSKSESFLIPTLHFASKKLGDSGVRAGFSIVVPAGLSKRWQSAPAVYSAEEFTLETVEFNPSLAVPLSDEVSFGVGFRVVKTDGVVKSTSPVPATRDMTGDSIDYGYNFAVNYRPQPNLSLAATYRSKIDLTVEGHATLNYSGVLYDGSTSVVVPIPAALNLAAAYTFDTGTTVEAVFERTFWSAYQKLDFEYGGTPNLATFAFGTAIPKNWENTNCYRLGVTQKFDKWTAMAGFAYDKSPVPESTLGYELPDADAWMVSLGGRYQLDEHWNIGLAGLVDVKKDRIVHQSGGSNPVNGEFSNARAYLVTAGIGYRF</sequence>
<dbReference type="InterPro" id="IPR005017">
    <property type="entry name" value="OMPP1/FadL/TodX"/>
</dbReference>
<evidence type="ECO:0000256" key="7">
    <source>
        <dbReference type="ARBA" id="ARBA00023237"/>
    </source>
</evidence>
<dbReference type="Proteomes" id="UP000228859">
    <property type="component" value="Unassembled WGS sequence"/>
</dbReference>
<comment type="caution">
    <text evidence="9">The sequence shown here is derived from an EMBL/GenBank/DDBJ whole genome shotgun (WGS) entry which is preliminary data.</text>
</comment>
<dbReference type="SUPFAM" id="SSF56935">
    <property type="entry name" value="Porins"/>
    <property type="match status" value="1"/>
</dbReference>
<proteinExistence type="inferred from homology"/>
<feature type="chain" id="PRO_5013931520" evidence="8">
    <location>
        <begin position="17"/>
        <end position="399"/>
    </location>
</feature>
<dbReference type="EMBL" id="DLUI01000071">
    <property type="protein sequence ID" value="DAB38632.1"/>
    <property type="molecule type" value="Genomic_DNA"/>
</dbReference>
<evidence type="ECO:0000256" key="8">
    <source>
        <dbReference type="SAM" id="SignalP"/>
    </source>
</evidence>
<keyword evidence="4" id="KW-0812">Transmembrane</keyword>
<dbReference type="GO" id="GO:0009279">
    <property type="term" value="C:cell outer membrane"/>
    <property type="evidence" value="ECO:0007669"/>
    <property type="project" value="UniProtKB-SubCell"/>
</dbReference>
<keyword evidence="6" id="KW-0472">Membrane</keyword>
<dbReference type="RefSeq" id="WP_294896882.1">
    <property type="nucleotide sequence ID" value="NZ_DLUI01000071.1"/>
</dbReference>
<comment type="similarity">
    <text evidence="2">Belongs to the OmpP1/FadL family.</text>
</comment>
<gene>
    <name evidence="9" type="ORF">CFH83_04915</name>
</gene>
<dbReference type="PANTHER" id="PTHR35093:SF8">
    <property type="entry name" value="OUTER MEMBRANE PROTEIN NMB0088-RELATED"/>
    <property type="match status" value="1"/>
</dbReference>
<dbReference type="GO" id="GO:0015483">
    <property type="term" value="F:long-chain fatty acid transporting porin activity"/>
    <property type="evidence" value="ECO:0007669"/>
    <property type="project" value="TreeGrafter"/>
</dbReference>
<evidence type="ECO:0000313" key="9">
    <source>
        <dbReference type="EMBL" id="DAB38632.1"/>
    </source>
</evidence>
<dbReference type="AlphaFoldDB" id="A0A2D3WBE6"/>
<evidence type="ECO:0000256" key="5">
    <source>
        <dbReference type="ARBA" id="ARBA00022729"/>
    </source>
</evidence>
<evidence type="ECO:0000256" key="2">
    <source>
        <dbReference type="ARBA" id="ARBA00008163"/>
    </source>
</evidence>
<comment type="subcellular location">
    <subcellularLocation>
        <location evidence="1">Cell outer membrane</location>
        <topology evidence="1">Multi-pass membrane protein</topology>
    </subcellularLocation>
</comment>
<dbReference type="Gene3D" id="2.40.160.60">
    <property type="entry name" value="Outer membrane protein transport protein (OMPP1/FadL/TodX)"/>
    <property type="match status" value="1"/>
</dbReference>
<evidence type="ECO:0000256" key="6">
    <source>
        <dbReference type="ARBA" id="ARBA00023136"/>
    </source>
</evidence>
<evidence type="ECO:0000313" key="10">
    <source>
        <dbReference type="Proteomes" id="UP000228859"/>
    </source>
</evidence>